<dbReference type="EMBL" id="PYBW01000008">
    <property type="protein sequence ID" value="PYC88041.1"/>
    <property type="molecule type" value="Genomic_DNA"/>
</dbReference>
<evidence type="ECO:0000313" key="1">
    <source>
        <dbReference type="EMBL" id="PYC88041.1"/>
    </source>
</evidence>
<keyword evidence="2" id="KW-1185">Reference proteome</keyword>
<gene>
    <name evidence="1" type="ORF">C7C46_01870</name>
</gene>
<dbReference type="Proteomes" id="UP000248039">
    <property type="component" value="Unassembled WGS sequence"/>
</dbReference>
<comment type="caution">
    <text evidence="1">The sequence shown here is derived from an EMBL/GenBank/DDBJ whole genome shotgun (WGS) entry which is preliminary data.</text>
</comment>
<dbReference type="AlphaFoldDB" id="A0A2V4NN55"/>
<reference evidence="1 2" key="1">
    <citation type="submission" date="2018-03" db="EMBL/GenBank/DDBJ databases">
        <title>Bioinformatic expansion and discovery of thiopeptide antibiotics.</title>
        <authorList>
            <person name="Schwalen C.J."/>
            <person name="Hudson G.A."/>
            <person name="Mitchell D.A."/>
        </authorList>
    </citation>
    <scope>NUCLEOTIDE SEQUENCE [LARGE SCALE GENOMIC DNA]</scope>
    <source>
        <strain evidence="1 2">ATCC 21389</strain>
    </source>
</reference>
<name>A0A2V4NN55_9ACTN</name>
<evidence type="ECO:0000313" key="2">
    <source>
        <dbReference type="Proteomes" id="UP000248039"/>
    </source>
</evidence>
<protein>
    <submittedName>
        <fullName evidence="1">Uncharacterized protein</fullName>
    </submittedName>
</protein>
<proteinExistence type="predicted"/>
<dbReference type="RefSeq" id="WP_110664897.1">
    <property type="nucleotide sequence ID" value="NZ_PYBW01000008.1"/>
</dbReference>
<sequence>MTENEADLLALLRELDARNPGGSGLGPWWSRDVVPRRVHRCRKYVVAGELGFQAARARPEGVEVEALGDVVGGSV</sequence>
<organism evidence="1 2">
    <name type="scientific">Streptomyces tateyamensis</name>
    <dbReference type="NCBI Taxonomy" id="565073"/>
    <lineage>
        <taxon>Bacteria</taxon>
        <taxon>Bacillati</taxon>
        <taxon>Actinomycetota</taxon>
        <taxon>Actinomycetes</taxon>
        <taxon>Kitasatosporales</taxon>
        <taxon>Streptomycetaceae</taxon>
        <taxon>Streptomyces</taxon>
    </lineage>
</organism>
<accession>A0A2V4NN55</accession>